<keyword evidence="7" id="KW-0963">Cytoplasm</keyword>
<dbReference type="UniPathway" id="UPA00098">
    <property type="reaction ID" value="UER00360"/>
</dbReference>
<dbReference type="PATRIC" id="fig|1432562.3.peg.2525"/>
<dbReference type="FunFam" id="3.40.309.10:FF:000006">
    <property type="entry name" value="Gamma-glutamyl phosphate reductase"/>
    <property type="match status" value="1"/>
</dbReference>
<comment type="catalytic activity">
    <reaction evidence="6 7">
        <text>L-glutamate 5-semialdehyde + phosphate + NADP(+) = L-glutamyl 5-phosphate + NADPH + H(+)</text>
        <dbReference type="Rhea" id="RHEA:19541"/>
        <dbReference type="ChEBI" id="CHEBI:15378"/>
        <dbReference type="ChEBI" id="CHEBI:43474"/>
        <dbReference type="ChEBI" id="CHEBI:57783"/>
        <dbReference type="ChEBI" id="CHEBI:58066"/>
        <dbReference type="ChEBI" id="CHEBI:58274"/>
        <dbReference type="ChEBI" id="CHEBI:58349"/>
        <dbReference type="EC" id="1.2.1.41"/>
    </reaction>
</comment>
<dbReference type="InterPro" id="IPR015590">
    <property type="entry name" value="Aldehyde_DH_dom"/>
</dbReference>
<keyword evidence="4 7" id="KW-0521">NADP</keyword>
<proteinExistence type="inferred from homology"/>
<dbReference type="PIRSF" id="PIRSF000151">
    <property type="entry name" value="GPR"/>
    <property type="match status" value="1"/>
</dbReference>
<dbReference type="EMBL" id="LAYZ01000026">
    <property type="protein sequence ID" value="KKK32885.1"/>
    <property type="molecule type" value="Genomic_DNA"/>
</dbReference>
<comment type="subcellular location">
    <subcellularLocation>
        <location evidence="7">Cytoplasm</location>
    </subcellularLocation>
</comment>
<dbReference type="InterPro" id="IPR016161">
    <property type="entry name" value="Ald_DH/histidinol_DH"/>
</dbReference>
<dbReference type="InterPro" id="IPR000965">
    <property type="entry name" value="GPR_dom"/>
</dbReference>
<dbReference type="EC" id="1.2.1.41" evidence="7"/>
<dbReference type="SUPFAM" id="SSF53720">
    <property type="entry name" value="ALDH-like"/>
    <property type="match status" value="1"/>
</dbReference>
<evidence type="ECO:0000256" key="1">
    <source>
        <dbReference type="ARBA" id="ARBA00004985"/>
    </source>
</evidence>
<keyword evidence="10" id="KW-1185">Reference proteome</keyword>
<evidence type="ECO:0000256" key="5">
    <source>
        <dbReference type="ARBA" id="ARBA00023002"/>
    </source>
</evidence>
<keyword evidence="2 7" id="KW-0028">Amino-acid biosynthesis</keyword>
<dbReference type="InterPro" id="IPR016162">
    <property type="entry name" value="Ald_DH_N"/>
</dbReference>
<evidence type="ECO:0000256" key="4">
    <source>
        <dbReference type="ARBA" id="ARBA00022857"/>
    </source>
</evidence>
<evidence type="ECO:0000259" key="8">
    <source>
        <dbReference type="Pfam" id="PF00171"/>
    </source>
</evidence>
<keyword evidence="5 7" id="KW-0560">Oxidoreductase</keyword>
<dbReference type="OrthoDB" id="9809970at2"/>
<dbReference type="GO" id="GO:0055129">
    <property type="term" value="P:L-proline biosynthetic process"/>
    <property type="evidence" value="ECO:0007669"/>
    <property type="project" value="UniProtKB-UniRule"/>
</dbReference>
<dbReference type="InterPro" id="IPR012134">
    <property type="entry name" value="Glu-5-SA_DH"/>
</dbReference>
<dbReference type="InterPro" id="IPR020593">
    <property type="entry name" value="G-glutamylP_reductase_CS"/>
</dbReference>
<dbReference type="GO" id="GO:0004350">
    <property type="term" value="F:glutamate-5-semialdehyde dehydrogenase activity"/>
    <property type="evidence" value="ECO:0007669"/>
    <property type="project" value="UniProtKB-UniRule"/>
</dbReference>
<dbReference type="Gene3D" id="3.40.309.10">
    <property type="entry name" value="Aldehyde Dehydrogenase, Chain A, domain 2"/>
    <property type="match status" value="1"/>
</dbReference>
<dbReference type="NCBIfam" id="TIGR00407">
    <property type="entry name" value="proA"/>
    <property type="match status" value="1"/>
</dbReference>
<comment type="similarity">
    <text evidence="7">Belongs to the gamma-glutamyl phosphate reductase family.</text>
</comment>
<dbReference type="PANTHER" id="PTHR11063:SF8">
    <property type="entry name" value="DELTA-1-PYRROLINE-5-CARBOXYLATE SYNTHASE"/>
    <property type="match status" value="1"/>
</dbReference>
<dbReference type="PANTHER" id="PTHR11063">
    <property type="entry name" value="GLUTAMATE SEMIALDEHYDE DEHYDROGENASE"/>
    <property type="match status" value="1"/>
</dbReference>
<dbReference type="Proteomes" id="UP000034287">
    <property type="component" value="Unassembled WGS sequence"/>
</dbReference>
<organism evidence="9 10">
    <name type="scientific">Salinicoccus sediminis</name>
    <dbReference type="NCBI Taxonomy" id="1432562"/>
    <lineage>
        <taxon>Bacteria</taxon>
        <taxon>Bacillati</taxon>
        <taxon>Bacillota</taxon>
        <taxon>Bacilli</taxon>
        <taxon>Bacillales</taxon>
        <taxon>Staphylococcaceae</taxon>
        <taxon>Salinicoccus</taxon>
    </lineage>
</organism>
<accession>A0A0M2SJY6</accession>
<name>A0A0M2SJY6_9STAP</name>
<evidence type="ECO:0000256" key="6">
    <source>
        <dbReference type="ARBA" id="ARBA00049024"/>
    </source>
</evidence>
<gene>
    <name evidence="7 9" type="primary">proA</name>
    <name evidence="9" type="ORF">WN59_12605</name>
</gene>
<dbReference type="NCBIfam" id="NF001221">
    <property type="entry name" value="PRK00197.1"/>
    <property type="match status" value="1"/>
</dbReference>
<reference evidence="9 10" key="1">
    <citation type="submission" date="2015-04" db="EMBL/GenBank/DDBJ databases">
        <title>Taxonomic description and genome sequence of Salinicoccus sediminis sp. nov., a novel hyper halotolerant bacterium isolated from marine sediment.</title>
        <authorList>
            <person name="Mathan Kumar R."/>
            <person name="Kaur G."/>
            <person name="Kumar N."/>
            <person name="Kumar A."/>
            <person name="Singh N.K."/>
            <person name="Kaur N."/>
            <person name="Mayilraj S."/>
        </authorList>
    </citation>
    <scope>NUCLEOTIDE SEQUENCE [LARGE SCALE GENOMIC DNA]</scope>
    <source>
        <strain evidence="9 10">SV-16</strain>
    </source>
</reference>
<evidence type="ECO:0000256" key="2">
    <source>
        <dbReference type="ARBA" id="ARBA00022605"/>
    </source>
</evidence>
<comment type="pathway">
    <text evidence="1 7">Amino-acid biosynthesis; L-proline biosynthesis; L-glutamate 5-semialdehyde from L-glutamate: step 2/2.</text>
</comment>
<dbReference type="AlphaFoldDB" id="A0A0M2SJY6"/>
<dbReference type="GO" id="GO:0005737">
    <property type="term" value="C:cytoplasm"/>
    <property type="evidence" value="ECO:0007669"/>
    <property type="project" value="UniProtKB-SubCell"/>
</dbReference>
<evidence type="ECO:0000313" key="10">
    <source>
        <dbReference type="Proteomes" id="UP000034287"/>
    </source>
</evidence>
<evidence type="ECO:0000256" key="3">
    <source>
        <dbReference type="ARBA" id="ARBA00022650"/>
    </source>
</evidence>
<evidence type="ECO:0000256" key="7">
    <source>
        <dbReference type="HAMAP-Rule" id="MF_00412"/>
    </source>
</evidence>
<dbReference type="GO" id="GO:0050661">
    <property type="term" value="F:NADP binding"/>
    <property type="evidence" value="ECO:0007669"/>
    <property type="project" value="InterPro"/>
</dbReference>
<comment type="function">
    <text evidence="7">Catalyzes the NADPH-dependent reduction of L-glutamate 5-phosphate into L-glutamate 5-semialdehyde and phosphate. The product spontaneously undergoes cyclization to form 1-pyrroline-5-carboxylate.</text>
</comment>
<sequence>MNHMTENVLTGEAVIENLGTKAKHAAKVLRKLSAKEKNTALEAMIEGLKNHTGKILEANSKDIENGKNNGLGDALIERLTLNEERLAGMQDGLRQMTELTDPTTQNDGQWVNEQGLKIGKVRVPLGVIGIIYESRPNVTVDASGLCLKAGNAVILRGGKEAMNSNRAIVEALQEGLSGTAVPKESVQLITDPSRELAAEFMQANEHVDCLIPRGGAGLIQTVLKQATVPVIETGTGNCHLYVHESADPEMAKSLLINSKTHRVSVCNALETLLIDDSVAEKELPALGEALLEAGVGIHGDEKTCSLIPEAVPATEADYSEEYLGYEIAVKVVDGYEAAIDHIDGYSTGHSDVIAATDYQTIQNFLNEVDSAAVYVNASTRFTDGEMFGFGGEIGISTQKLHARGPMGLEALTSYKYVVEGSGQIRE</sequence>
<dbReference type="Gene3D" id="3.40.605.10">
    <property type="entry name" value="Aldehyde Dehydrogenase, Chain A, domain 1"/>
    <property type="match status" value="1"/>
</dbReference>
<dbReference type="STRING" id="1432562.WN59_12605"/>
<keyword evidence="3 7" id="KW-0641">Proline biosynthesis</keyword>
<dbReference type="InterPro" id="IPR016163">
    <property type="entry name" value="Ald_DH_C"/>
</dbReference>
<feature type="domain" description="Aldehyde dehydrogenase" evidence="8">
    <location>
        <begin position="14"/>
        <end position="303"/>
    </location>
</feature>
<dbReference type="PROSITE" id="PS01223">
    <property type="entry name" value="PROA"/>
    <property type="match status" value="1"/>
</dbReference>
<evidence type="ECO:0000313" key="9">
    <source>
        <dbReference type="EMBL" id="KKK32885.1"/>
    </source>
</evidence>
<dbReference type="Pfam" id="PF00171">
    <property type="entry name" value="Aldedh"/>
    <property type="match status" value="1"/>
</dbReference>
<comment type="caution">
    <text evidence="9">The sequence shown here is derived from an EMBL/GenBank/DDBJ whole genome shotgun (WGS) entry which is preliminary data.</text>
</comment>
<dbReference type="CDD" id="cd07079">
    <property type="entry name" value="ALDH_F18-19_ProA-GPR"/>
    <property type="match status" value="1"/>
</dbReference>
<dbReference type="HAMAP" id="MF_00412">
    <property type="entry name" value="ProA"/>
    <property type="match status" value="1"/>
</dbReference>
<protein>
    <recommendedName>
        <fullName evidence="7">Gamma-glutamyl phosphate reductase</fullName>
        <shortName evidence="7">GPR</shortName>
        <ecNumber evidence="7">1.2.1.41</ecNumber>
    </recommendedName>
    <alternativeName>
        <fullName evidence="7">Glutamate-5-semialdehyde dehydrogenase</fullName>
    </alternativeName>
    <alternativeName>
        <fullName evidence="7">Glutamyl-gamma-semialdehyde dehydrogenase</fullName>
        <shortName evidence="7">GSA dehydrogenase</shortName>
    </alternativeName>
</protein>